<dbReference type="GO" id="GO:0019290">
    <property type="term" value="P:siderophore biosynthetic process"/>
    <property type="evidence" value="ECO:0007669"/>
    <property type="project" value="TreeGrafter"/>
</dbReference>
<dbReference type="InterPro" id="IPR037407">
    <property type="entry name" value="MLP_fam"/>
</dbReference>
<dbReference type="EMBL" id="FRBK01000013">
    <property type="protein sequence ID" value="SHM67077.1"/>
    <property type="molecule type" value="Genomic_DNA"/>
</dbReference>
<dbReference type="InterPro" id="IPR038020">
    <property type="entry name" value="MbtH-like_sf"/>
</dbReference>
<dbReference type="InterPro" id="IPR005153">
    <property type="entry name" value="MbtH-like_dom"/>
</dbReference>
<evidence type="ECO:0000313" key="2">
    <source>
        <dbReference type="EMBL" id="SHM67077.1"/>
    </source>
</evidence>
<comment type="caution">
    <text evidence="2">The sequence shown here is derived from an EMBL/GenBank/DDBJ whole genome shotgun (WGS) entry which is preliminary data.</text>
</comment>
<feature type="domain" description="MbtH-like" evidence="1">
    <location>
        <begin position="3"/>
        <end position="53"/>
    </location>
</feature>
<reference evidence="3" key="1">
    <citation type="submission" date="2016-11" db="EMBL/GenBank/DDBJ databases">
        <authorList>
            <person name="Jaros S."/>
            <person name="Januszkiewicz K."/>
            <person name="Wedrychowicz H."/>
        </authorList>
    </citation>
    <scope>NUCLEOTIDE SEQUENCE [LARGE SCALE GENOMIC DNA]</scope>
    <source>
        <strain evidence="3">CGMCC 4.3555</strain>
    </source>
</reference>
<dbReference type="Gene3D" id="3.90.820.10">
    <property type="entry name" value="Structural Genomics, Unknown Function 30-nov-00 1gh9 Mol_id"/>
    <property type="match status" value="1"/>
</dbReference>
<dbReference type="SMART" id="SM00923">
    <property type="entry name" value="MbtH"/>
    <property type="match status" value="1"/>
</dbReference>
<dbReference type="PANTHER" id="PTHR38444:SF1">
    <property type="entry name" value="ENTEROBACTIN BIOSYNTHESIS PROTEIN YBDZ"/>
    <property type="match status" value="1"/>
</dbReference>
<dbReference type="PANTHER" id="PTHR38444">
    <property type="entry name" value="ENTEROBACTIN BIOSYNTHESIS PROTEIN YBDZ"/>
    <property type="match status" value="1"/>
</dbReference>
<evidence type="ECO:0000259" key="1">
    <source>
        <dbReference type="SMART" id="SM00923"/>
    </source>
</evidence>
<dbReference type="Pfam" id="PF03621">
    <property type="entry name" value="MbtH"/>
    <property type="match status" value="1"/>
</dbReference>
<evidence type="ECO:0000313" key="3">
    <source>
        <dbReference type="Proteomes" id="UP000184388"/>
    </source>
</evidence>
<dbReference type="GO" id="GO:0005829">
    <property type="term" value="C:cytosol"/>
    <property type="evidence" value="ECO:0007669"/>
    <property type="project" value="TreeGrafter"/>
</dbReference>
<dbReference type="AlphaFoldDB" id="A0A9X8QWK1"/>
<name>A0A9X8QWK1_9ACTN</name>
<dbReference type="Proteomes" id="UP000184388">
    <property type="component" value="Unassembled WGS sequence"/>
</dbReference>
<dbReference type="SUPFAM" id="SSF160582">
    <property type="entry name" value="MbtH-like"/>
    <property type="match status" value="1"/>
</dbReference>
<accession>A0A9X8QWK1</accession>
<proteinExistence type="predicted"/>
<gene>
    <name evidence="2" type="ORF">SAMN05216268_11312</name>
</gene>
<organism evidence="2 3">
    <name type="scientific">Streptomyces yunnanensis</name>
    <dbReference type="NCBI Taxonomy" id="156453"/>
    <lineage>
        <taxon>Bacteria</taxon>
        <taxon>Bacillati</taxon>
        <taxon>Actinomycetota</taxon>
        <taxon>Actinomycetes</taxon>
        <taxon>Kitasatosporales</taxon>
        <taxon>Streptomycetaceae</taxon>
        <taxon>Streptomyces</taxon>
    </lineage>
</organism>
<sequence length="80" mass="8907">MSTAFGDPGAHCMVFVNDEGQHSLWPVFAQAAVGWRTAHGPAARQECPDRMTENWTEMRECNLAAERDATTWRLCLAPNS</sequence>
<dbReference type="RefSeq" id="WP_073446810.1">
    <property type="nucleotide sequence ID" value="NZ_FRBK01000013.1"/>
</dbReference>
<protein>
    <submittedName>
        <fullName evidence="2">MbtH protein</fullName>
    </submittedName>
</protein>